<dbReference type="PANTHER" id="PTHR34183:SF8">
    <property type="entry name" value="ENDOLYTIC PEPTIDOGLYCAN TRANSGLYCOSYLASE RLPA-RELATED"/>
    <property type="match status" value="1"/>
</dbReference>
<dbReference type="AlphaFoldDB" id="A0A512AS62"/>
<keyword evidence="7" id="KW-1185">Reference proteome</keyword>
<sequence length="226" mass="24908">MRITKLHYVFSFIFILFIGLSEPGFAQKRSKIQKGLATWYGSQYHGKKTSSGEVYNKNRMTAAHPTLPFGTRVKVTNPITKKFVIVRVNDRGPFGNKQRIIDLSEAAARKIKIHQEGEARVTVEVLSVSYLMEVDKDNLLAQVPVSAPENTSDTTIIPTYLVQASAIPGLPLQKPQIRSAQAAYESKVNPAAEGEQFASGVEDEALESQSGKKGINTFVRHLFGAS</sequence>
<protein>
    <recommendedName>
        <fullName evidence="3">Probable endolytic peptidoglycan transglycosylase RlpA</fullName>
        <ecNumber evidence="3">4.2.2.-</ecNumber>
    </recommendedName>
</protein>
<evidence type="ECO:0000256" key="3">
    <source>
        <dbReference type="HAMAP-Rule" id="MF_02071"/>
    </source>
</evidence>
<feature type="domain" description="RlpA-like protein double-psi beta-barrel" evidence="5">
    <location>
        <begin position="33"/>
        <end position="122"/>
    </location>
</feature>
<dbReference type="GO" id="GO:0071555">
    <property type="term" value="P:cell wall organization"/>
    <property type="evidence" value="ECO:0007669"/>
    <property type="project" value="UniProtKB-KW"/>
</dbReference>
<dbReference type="OrthoDB" id="9779128at2"/>
<dbReference type="Gene3D" id="2.40.40.10">
    <property type="entry name" value="RlpA-like domain"/>
    <property type="match status" value="1"/>
</dbReference>
<dbReference type="SUPFAM" id="SSF50685">
    <property type="entry name" value="Barwin-like endoglucanases"/>
    <property type="match status" value="1"/>
</dbReference>
<accession>A0A512AS62</accession>
<dbReference type="PANTHER" id="PTHR34183">
    <property type="entry name" value="ENDOLYTIC PEPTIDOGLYCAN TRANSGLYCOSYLASE RLPA"/>
    <property type="match status" value="1"/>
</dbReference>
<dbReference type="InterPro" id="IPR036908">
    <property type="entry name" value="RlpA-like_sf"/>
</dbReference>
<organism evidence="6 7">
    <name type="scientific">Adhaeribacter aerolatus</name>
    <dbReference type="NCBI Taxonomy" id="670289"/>
    <lineage>
        <taxon>Bacteria</taxon>
        <taxon>Pseudomonadati</taxon>
        <taxon>Bacteroidota</taxon>
        <taxon>Cytophagia</taxon>
        <taxon>Cytophagales</taxon>
        <taxon>Hymenobacteraceae</taxon>
        <taxon>Adhaeribacter</taxon>
    </lineage>
</organism>
<dbReference type="GO" id="GO:0000270">
    <property type="term" value="P:peptidoglycan metabolic process"/>
    <property type="evidence" value="ECO:0007669"/>
    <property type="project" value="UniProtKB-UniRule"/>
</dbReference>
<dbReference type="EMBL" id="BJYS01000001">
    <property type="protein sequence ID" value="GEO02549.1"/>
    <property type="molecule type" value="Genomic_DNA"/>
</dbReference>
<dbReference type="HAMAP" id="MF_02071">
    <property type="entry name" value="RlpA"/>
    <property type="match status" value="1"/>
</dbReference>
<dbReference type="GO" id="GO:0008932">
    <property type="term" value="F:lytic endotransglycosylase activity"/>
    <property type="evidence" value="ECO:0007669"/>
    <property type="project" value="UniProtKB-UniRule"/>
</dbReference>
<reference evidence="6 7" key="1">
    <citation type="submission" date="2019-07" db="EMBL/GenBank/DDBJ databases">
        <title>Whole genome shotgun sequence of Adhaeribacter aerolatus NBRC 106133.</title>
        <authorList>
            <person name="Hosoyama A."/>
            <person name="Uohara A."/>
            <person name="Ohji S."/>
            <person name="Ichikawa N."/>
        </authorList>
    </citation>
    <scope>NUCLEOTIDE SEQUENCE [LARGE SCALE GENOMIC DNA]</scope>
    <source>
        <strain evidence="6 7">NBRC 106133</strain>
    </source>
</reference>
<comment type="similarity">
    <text evidence="3 4">Belongs to the RlpA family.</text>
</comment>
<dbReference type="EC" id="4.2.2.-" evidence="3"/>
<dbReference type="InterPro" id="IPR009009">
    <property type="entry name" value="RlpA-like_DPBB"/>
</dbReference>
<comment type="caution">
    <text evidence="6">The sequence shown here is derived from an EMBL/GenBank/DDBJ whole genome shotgun (WGS) entry which is preliminary data.</text>
</comment>
<evidence type="ECO:0000256" key="4">
    <source>
        <dbReference type="RuleBase" id="RU003495"/>
    </source>
</evidence>
<dbReference type="RefSeq" id="WP_146894586.1">
    <property type="nucleotide sequence ID" value="NZ_BJYS01000001.1"/>
</dbReference>
<keyword evidence="1 3" id="KW-0456">Lyase</keyword>
<dbReference type="InterPro" id="IPR034718">
    <property type="entry name" value="RlpA"/>
</dbReference>
<dbReference type="Proteomes" id="UP000321532">
    <property type="component" value="Unassembled WGS sequence"/>
</dbReference>
<gene>
    <name evidence="3" type="primary">rlpA</name>
    <name evidence="6" type="ORF">AAE02nite_02130</name>
</gene>
<evidence type="ECO:0000256" key="1">
    <source>
        <dbReference type="ARBA" id="ARBA00023239"/>
    </source>
</evidence>
<name>A0A512AS62_9BACT</name>
<proteinExistence type="inferred from homology"/>
<evidence type="ECO:0000259" key="5">
    <source>
        <dbReference type="Pfam" id="PF03330"/>
    </source>
</evidence>
<evidence type="ECO:0000313" key="7">
    <source>
        <dbReference type="Proteomes" id="UP000321532"/>
    </source>
</evidence>
<evidence type="ECO:0000313" key="6">
    <source>
        <dbReference type="EMBL" id="GEO02549.1"/>
    </source>
</evidence>
<dbReference type="NCBIfam" id="TIGR00413">
    <property type="entry name" value="rlpA"/>
    <property type="match status" value="1"/>
</dbReference>
<dbReference type="InterPro" id="IPR012997">
    <property type="entry name" value="RplA"/>
</dbReference>
<dbReference type="CDD" id="cd22268">
    <property type="entry name" value="DPBB_RlpA-like"/>
    <property type="match status" value="1"/>
</dbReference>
<evidence type="ECO:0000256" key="2">
    <source>
        <dbReference type="ARBA" id="ARBA00023316"/>
    </source>
</evidence>
<keyword evidence="2 3" id="KW-0961">Cell wall biogenesis/degradation</keyword>
<comment type="function">
    <text evidence="3">Lytic transglycosylase with a strong preference for naked glycan strands that lack stem peptides.</text>
</comment>
<dbReference type="Pfam" id="PF03330">
    <property type="entry name" value="DPBB_1"/>
    <property type="match status" value="1"/>
</dbReference>